<dbReference type="EMBL" id="JACGWN010000011">
    <property type="protein sequence ID" value="KAL0422513.1"/>
    <property type="molecule type" value="Genomic_DNA"/>
</dbReference>
<accession>A0AAW2V068</accession>
<name>A0AAW2V068_9LAMI</name>
<gene>
    <name evidence="1" type="ORF">Slati_3274200</name>
</gene>
<dbReference type="PANTHER" id="PTHR34563">
    <property type="entry name" value="BNACNNG33880D PROTEIN"/>
    <property type="match status" value="1"/>
</dbReference>
<comment type="caution">
    <text evidence="1">The sequence shown here is derived from an EMBL/GenBank/DDBJ whole genome shotgun (WGS) entry which is preliminary data.</text>
</comment>
<evidence type="ECO:0000313" key="1">
    <source>
        <dbReference type="EMBL" id="KAL0422513.1"/>
    </source>
</evidence>
<organism evidence="1">
    <name type="scientific">Sesamum latifolium</name>
    <dbReference type="NCBI Taxonomy" id="2727402"/>
    <lineage>
        <taxon>Eukaryota</taxon>
        <taxon>Viridiplantae</taxon>
        <taxon>Streptophyta</taxon>
        <taxon>Embryophyta</taxon>
        <taxon>Tracheophyta</taxon>
        <taxon>Spermatophyta</taxon>
        <taxon>Magnoliopsida</taxon>
        <taxon>eudicotyledons</taxon>
        <taxon>Gunneridae</taxon>
        <taxon>Pentapetalae</taxon>
        <taxon>asterids</taxon>
        <taxon>lamiids</taxon>
        <taxon>Lamiales</taxon>
        <taxon>Pedaliaceae</taxon>
        <taxon>Sesamum</taxon>
    </lineage>
</organism>
<proteinExistence type="predicted"/>
<reference evidence="1" key="2">
    <citation type="journal article" date="2024" name="Plant">
        <title>Genomic evolution and insights into agronomic trait innovations of Sesamum species.</title>
        <authorList>
            <person name="Miao H."/>
            <person name="Wang L."/>
            <person name="Qu L."/>
            <person name="Liu H."/>
            <person name="Sun Y."/>
            <person name="Le M."/>
            <person name="Wang Q."/>
            <person name="Wei S."/>
            <person name="Zheng Y."/>
            <person name="Lin W."/>
            <person name="Duan Y."/>
            <person name="Cao H."/>
            <person name="Xiong S."/>
            <person name="Wang X."/>
            <person name="Wei L."/>
            <person name="Li C."/>
            <person name="Ma Q."/>
            <person name="Ju M."/>
            <person name="Zhao R."/>
            <person name="Li G."/>
            <person name="Mu C."/>
            <person name="Tian Q."/>
            <person name="Mei H."/>
            <person name="Zhang T."/>
            <person name="Gao T."/>
            <person name="Zhang H."/>
        </authorList>
    </citation>
    <scope>NUCLEOTIDE SEQUENCE</scope>
    <source>
        <strain evidence="1">KEN1</strain>
    </source>
</reference>
<reference evidence="1" key="1">
    <citation type="submission" date="2020-06" db="EMBL/GenBank/DDBJ databases">
        <authorList>
            <person name="Li T."/>
            <person name="Hu X."/>
            <person name="Zhang T."/>
            <person name="Song X."/>
            <person name="Zhang H."/>
            <person name="Dai N."/>
            <person name="Sheng W."/>
            <person name="Hou X."/>
            <person name="Wei L."/>
        </authorList>
    </citation>
    <scope>NUCLEOTIDE SEQUENCE</scope>
    <source>
        <strain evidence="1">KEN1</strain>
        <tissue evidence="1">Leaf</tissue>
    </source>
</reference>
<sequence length="156" mass="17918">MNTKPKHWHALQERSITLSTPTQPLKYHCSDHTYTLSHRFPHSFLLPSLPHFSTHSKPPHRISAIPIPFHETKLTFLLKTILSAPTYILVVKMAIQLENLVESIKSKVRSLKKSKKPYVKMDKSASVKVEIRSRKARKLIDKTLKAADRPGKKQIP</sequence>
<dbReference type="PANTHER" id="PTHR34563:SF6">
    <property type="entry name" value="OS08G0416800 PROTEIN"/>
    <property type="match status" value="1"/>
</dbReference>
<protein>
    <submittedName>
        <fullName evidence="1">Uncharacterized protein</fullName>
    </submittedName>
</protein>
<dbReference type="AlphaFoldDB" id="A0AAW2V068"/>